<comment type="caution">
    <text evidence="7">The sequence shown here is derived from an EMBL/GenBank/DDBJ whole genome shotgun (WGS) entry which is preliminary data.</text>
</comment>
<dbReference type="InterPro" id="IPR000026">
    <property type="entry name" value="N1-like"/>
</dbReference>
<keyword evidence="1" id="KW-0540">Nuclease</keyword>
<dbReference type="Proteomes" id="UP000724874">
    <property type="component" value="Unassembled WGS sequence"/>
</dbReference>
<dbReference type="EMBL" id="JADNYJ010000217">
    <property type="protein sequence ID" value="KAF8874256.1"/>
    <property type="molecule type" value="Genomic_DNA"/>
</dbReference>
<feature type="chain" id="PRO_5040460893" evidence="6">
    <location>
        <begin position="20"/>
        <end position="137"/>
    </location>
</feature>
<sequence>MKFSTLAVFLCSLIAVSQAQCSCDGRRYSEDDISNAIDQAVNGGGGGDYPHQYKDFEKFPFLTCSDEFFEYPLERNRVYKGGKPGADRVIYDTSGDLCACLTHSGAKGDDFLECDNGGDADNAKVQRNKFKVQTEDL</sequence>
<dbReference type="GO" id="GO:0016787">
    <property type="term" value="F:hydrolase activity"/>
    <property type="evidence" value="ECO:0007669"/>
    <property type="project" value="UniProtKB-KW"/>
</dbReference>
<gene>
    <name evidence="7" type="ORF">CPB84DRAFT_1829422</name>
</gene>
<dbReference type="InterPro" id="IPR016191">
    <property type="entry name" value="Ribonuclease/ribotoxin"/>
</dbReference>
<dbReference type="Gene3D" id="3.10.450.30">
    <property type="entry name" value="Microbial ribonucleases"/>
    <property type="match status" value="1"/>
</dbReference>
<evidence type="ECO:0000256" key="1">
    <source>
        <dbReference type="ARBA" id="ARBA00022722"/>
    </source>
</evidence>
<reference evidence="7" key="1">
    <citation type="submission" date="2020-11" db="EMBL/GenBank/DDBJ databases">
        <authorList>
            <consortium name="DOE Joint Genome Institute"/>
            <person name="Ahrendt S."/>
            <person name="Riley R."/>
            <person name="Andreopoulos W."/>
            <person name="LaButti K."/>
            <person name="Pangilinan J."/>
            <person name="Ruiz-duenas F.J."/>
            <person name="Barrasa J.M."/>
            <person name="Sanchez-Garcia M."/>
            <person name="Camarero S."/>
            <person name="Miyauchi S."/>
            <person name="Serrano A."/>
            <person name="Linde D."/>
            <person name="Babiker R."/>
            <person name="Drula E."/>
            <person name="Ayuso-Fernandez I."/>
            <person name="Pacheco R."/>
            <person name="Padilla G."/>
            <person name="Ferreira P."/>
            <person name="Barriuso J."/>
            <person name="Kellner H."/>
            <person name="Castanera R."/>
            <person name="Alfaro M."/>
            <person name="Ramirez L."/>
            <person name="Pisabarro A.G."/>
            <person name="Kuo A."/>
            <person name="Tritt A."/>
            <person name="Lipzen A."/>
            <person name="He G."/>
            <person name="Yan M."/>
            <person name="Ng V."/>
            <person name="Cullen D."/>
            <person name="Martin F."/>
            <person name="Rosso M.-N."/>
            <person name="Henrissat B."/>
            <person name="Hibbett D."/>
            <person name="Martinez A.T."/>
            <person name="Grigoriev I.V."/>
        </authorList>
    </citation>
    <scope>NUCLEOTIDE SEQUENCE</scope>
    <source>
        <strain evidence="7">AH 44721</strain>
    </source>
</reference>
<dbReference type="PANTHER" id="PTHR42104:SF1">
    <property type="entry name" value="EXTRACELLULAR GUANYL-SPECIFIC RIBONUCLEASE RNTA (AFU_ORTHOLOGUE AFUA_4G03230)"/>
    <property type="match status" value="1"/>
</dbReference>
<evidence type="ECO:0000256" key="2">
    <source>
        <dbReference type="ARBA" id="ARBA00022759"/>
    </source>
</evidence>
<keyword evidence="6" id="KW-0732">Signal</keyword>
<feature type="signal peptide" evidence="6">
    <location>
        <begin position="1"/>
        <end position="19"/>
    </location>
</feature>
<keyword evidence="2" id="KW-0255">Endonuclease</keyword>
<evidence type="ECO:0000313" key="7">
    <source>
        <dbReference type="EMBL" id="KAF8874256.1"/>
    </source>
</evidence>
<keyword evidence="5" id="KW-0456">Lyase</keyword>
<protein>
    <submittedName>
        <fullName evidence="7">Ribonuclease T1</fullName>
    </submittedName>
</protein>
<evidence type="ECO:0000313" key="8">
    <source>
        <dbReference type="Proteomes" id="UP000724874"/>
    </source>
</evidence>
<keyword evidence="3" id="KW-0378">Hydrolase</keyword>
<dbReference type="GO" id="GO:0004521">
    <property type="term" value="F:RNA endonuclease activity"/>
    <property type="evidence" value="ECO:0007669"/>
    <property type="project" value="InterPro"/>
</dbReference>
<evidence type="ECO:0000256" key="4">
    <source>
        <dbReference type="ARBA" id="ARBA00023157"/>
    </source>
</evidence>
<evidence type="ECO:0000256" key="5">
    <source>
        <dbReference type="ARBA" id="ARBA00023239"/>
    </source>
</evidence>
<evidence type="ECO:0000256" key="3">
    <source>
        <dbReference type="ARBA" id="ARBA00022801"/>
    </source>
</evidence>
<name>A0A9P5N8D2_GYMJU</name>
<accession>A0A9P5N8D2</accession>
<dbReference type="AlphaFoldDB" id="A0A9P5N8D2"/>
<dbReference type="SUPFAM" id="SSF53933">
    <property type="entry name" value="Microbial ribonucleases"/>
    <property type="match status" value="1"/>
</dbReference>
<evidence type="ECO:0000256" key="6">
    <source>
        <dbReference type="SAM" id="SignalP"/>
    </source>
</evidence>
<organism evidence="7 8">
    <name type="scientific">Gymnopilus junonius</name>
    <name type="common">Spectacular rustgill mushroom</name>
    <name type="synonym">Gymnopilus spectabilis subsp. junonius</name>
    <dbReference type="NCBI Taxonomy" id="109634"/>
    <lineage>
        <taxon>Eukaryota</taxon>
        <taxon>Fungi</taxon>
        <taxon>Dikarya</taxon>
        <taxon>Basidiomycota</taxon>
        <taxon>Agaricomycotina</taxon>
        <taxon>Agaricomycetes</taxon>
        <taxon>Agaricomycetidae</taxon>
        <taxon>Agaricales</taxon>
        <taxon>Agaricineae</taxon>
        <taxon>Hymenogastraceae</taxon>
        <taxon>Gymnopilus</taxon>
    </lineage>
</organism>
<dbReference type="PANTHER" id="PTHR42104">
    <property type="entry name" value="EXTRACELLULAR GUANYL-SPECIFIC RIBONUCLEASE RNTA (AFU_ORTHOLOGUE AFUA_4G03230)"/>
    <property type="match status" value="1"/>
</dbReference>
<dbReference type="Pfam" id="PF00545">
    <property type="entry name" value="Ribonuclease"/>
    <property type="match status" value="1"/>
</dbReference>
<dbReference type="GO" id="GO:0003723">
    <property type="term" value="F:RNA binding"/>
    <property type="evidence" value="ECO:0007669"/>
    <property type="project" value="InterPro"/>
</dbReference>
<keyword evidence="4" id="KW-1015">Disulfide bond</keyword>
<dbReference type="OrthoDB" id="5425539at2759"/>
<proteinExistence type="predicted"/>
<dbReference type="GO" id="GO:0016829">
    <property type="term" value="F:lyase activity"/>
    <property type="evidence" value="ECO:0007669"/>
    <property type="project" value="UniProtKB-KW"/>
</dbReference>
<keyword evidence="8" id="KW-1185">Reference proteome</keyword>